<evidence type="ECO:0000256" key="1">
    <source>
        <dbReference type="ARBA" id="ARBA00008535"/>
    </source>
</evidence>
<reference evidence="6" key="1">
    <citation type="submission" date="2006-10" db="EMBL/GenBank/DDBJ databases">
        <authorList>
            <consortium name="NIH - Zebrafish Gene Collection (ZGC) project"/>
        </authorList>
    </citation>
    <scope>NUCLEOTIDE SEQUENCE [LARGE SCALE MRNA]</scope>
    <source>
        <tissue evidence="6">Gut</tissue>
    </source>
</reference>
<dbReference type="RefSeq" id="NP_001070761.1">
    <property type="nucleotide sequence ID" value="NM_001077293.1"/>
</dbReference>
<protein>
    <submittedName>
        <fullName evidence="8">Uncharacterized protein LOC768150</fullName>
    </submittedName>
    <submittedName>
        <fullName evidence="6">Zgc:153642</fullName>
    </submittedName>
</protein>
<feature type="coiled-coil region" evidence="4">
    <location>
        <begin position="211"/>
        <end position="238"/>
    </location>
</feature>
<keyword evidence="7" id="KW-1185">Reference proteome</keyword>
<dbReference type="GO" id="GO:0005525">
    <property type="term" value="F:GTP binding"/>
    <property type="evidence" value="ECO:0007669"/>
    <property type="project" value="UniProtKB-KW"/>
</dbReference>
<proteinExistence type="evidence at transcript level"/>
<gene>
    <name evidence="6 8 9" type="ORF">zgc:153642</name>
</gene>
<name>Q08BI4_DANRE</name>
<dbReference type="OrthoDB" id="8954335at2759"/>
<dbReference type="PhylomeDB" id="Q08BI4"/>
<dbReference type="InterPro" id="IPR045058">
    <property type="entry name" value="GIMA/IAN/Toc"/>
</dbReference>
<accession>Q08BI4</accession>
<dbReference type="GeneID" id="768150"/>
<evidence type="ECO:0000256" key="2">
    <source>
        <dbReference type="ARBA" id="ARBA00022741"/>
    </source>
</evidence>
<comment type="similarity">
    <text evidence="1">Belongs to the TRAFAC class TrmE-Era-EngA-EngB-Septin-like GTPase superfamily. AIG1/Toc34/Toc159-like paraseptin GTPase family. IAN subfamily.</text>
</comment>
<dbReference type="PANTHER" id="PTHR10903:SF170">
    <property type="entry name" value="GTPASE IMAP FAMILY MEMBER 7"/>
    <property type="match status" value="1"/>
</dbReference>
<dbReference type="PANTHER" id="PTHR10903">
    <property type="entry name" value="GTPASE, IMAP FAMILY MEMBER-RELATED"/>
    <property type="match status" value="1"/>
</dbReference>
<dbReference type="SUPFAM" id="SSF52540">
    <property type="entry name" value="P-loop containing nucleoside triphosphate hydrolases"/>
    <property type="match status" value="1"/>
</dbReference>
<keyword evidence="4" id="KW-0175">Coiled coil</keyword>
<dbReference type="FunFam" id="3.40.50.300:FF:000366">
    <property type="entry name" value="GTPase, IMAP family member 2"/>
    <property type="match status" value="1"/>
</dbReference>
<evidence type="ECO:0000256" key="3">
    <source>
        <dbReference type="ARBA" id="ARBA00023134"/>
    </source>
</evidence>
<reference evidence="7" key="2">
    <citation type="journal article" date="2013" name="Nature">
        <title>The zebrafish reference genome sequence and its relationship to the human genome.</title>
        <authorList>
            <consortium name="Genome Reference Consortium Zebrafish"/>
            <person name="Howe K."/>
            <person name="Clark M.D."/>
            <person name="Torroja C.F."/>
            <person name="Torrance J."/>
            <person name="Berthelot C."/>
            <person name="Muffato M."/>
            <person name="Collins J.E."/>
            <person name="Humphray S."/>
            <person name="McLaren K."/>
            <person name="Matthews L."/>
            <person name="McLaren S."/>
            <person name="Sealy I."/>
            <person name="Caccamo M."/>
            <person name="Churcher C."/>
            <person name="Scott C."/>
            <person name="Barrett J.C."/>
            <person name="Koch R."/>
            <person name="Rauch G.J."/>
            <person name="White S."/>
            <person name="Chow W."/>
            <person name="Kilian B."/>
            <person name="Quintais L.T."/>
            <person name="Guerra-Assuncao J.A."/>
            <person name="Zhou Y."/>
            <person name="Gu Y."/>
            <person name="Yen J."/>
            <person name="Vogel J.H."/>
            <person name="Eyre T."/>
            <person name="Redmond S."/>
            <person name="Banerjee R."/>
            <person name="Chi J."/>
            <person name="Fu B."/>
            <person name="Langley E."/>
            <person name="Maguire S.F."/>
            <person name="Laird G.K."/>
            <person name="Lloyd D."/>
            <person name="Kenyon E."/>
            <person name="Donaldson S."/>
            <person name="Sehra H."/>
            <person name="Almeida-King J."/>
            <person name="Loveland J."/>
            <person name="Trevanion S."/>
            <person name="Jones M."/>
            <person name="Quail M."/>
            <person name="Willey D."/>
            <person name="Hunt A."/>
            <person name="Burton J."/>
            <person name="Sims S."/>
            <person name="McLay K."/>
            <person name="Plumb B."/>
            <person name="Davis J."/>
            <person name="Clee C."/>
            <person name="Oliver K."/>
            <person name="Clark R."/>
            <person name="Riddle C."/>
            <person name="Elliot D."/>
            <person name="Eliott D."/>
            <person name="Threadgold G."/>
            <person name="Harden G."/>
            <person name="Ware D."/>
            <person name="Begum S."/>
            <person name="Mortimore B."/>
            <person name="Mortimer B."/>
            <person name="Kerry G."/>
            <person name="Heath P."/>
            <person name="Phillimore B."/>
            <person name="Tracey A."/>
            <person name="Corby N."/>
            <person name="Dunn M."/>
            <person name="Johnson C."/>
            <person name="Wood J."/>
            <person name="Clark S."/>
            <person name="Pelan S."/>
            <person name="Griffiths G."/>
            <person name="Smith M."/>
            <person name="Glithero R."/>
            <person name="Howden P."/>
            <person name="Barker N."/>
            <person name="Lloyd C."/>
            <person name="Stevens C."/>
            <person name="Harley J."/>
            <person name="Holt K."/>
            <person name="Panagiotidis G."/>
            <person name="Lovell J."/>
            <person name="Beasley H."/>
            <person name="Henderson C."/>
            <person name="Gordon D."/>
            <person name="Auger K."/>
            <person name="Wright D."/>
            <person name="Collins J."/>
            <person name="Raisen C."/>
            <person name="Dyer L."/>
            <person name="Leung K."/>
            <person name="Robertson L."/>
            <person name="Ambridge K."/>
            <person name="Leongamornlert D."/>
            <person name="McGuire S."/>
            <person name="Gilderthorp R."/>
            <person name="Griffiths C."/>
            <person name="Manthravadi D."/>
            <person name="Nichol S."/>
            <person name="Barker G."/>
            <person name="Whitehead S."/>
            <person name="Kay M."/>
            <person name="Brown J."/>
            <person name="Murnane C."/>
            <person name="Gray E."/>
            <person name="Humphries M."/>
            <person name="Sycamore N."/>
            <person name="Barker D."/>
            <person name="Saunders D."/>
            <person name="Wallis J."/>
            <person name="Babbage A."/>
            <person name="Hammond S."/>
            <person name="Mashreghi-Mohammadi M."/>
            <person name="Barr L."/>
            <person name="Martin S."/>
            <person name="Wray P."/>
            <person name="Ellington A."/>
            <person name="Matthews N."/>
            <person name="Ellwood M."/>
            <person name="Woodmansey R."/>
            <person name="Clark G."/>
            <person name="Cooper J."/>
            <person name="Cooper J."/>
            <person name="Tromans A."/>
            <person name="Grafham D."/>
            <person name="Skuce C."/>
            <person name="Pandian R."/>
            <person name="Andrews R."/>
            <person name="Harrison E."/>
            <person name="Kimberley A."/>
            <person name="Garnett J."/>
            <person name="Fosker N."/>
            <person name="Hall R."/>
            <person name="Garner P."/>
            <person name="Kelly D."/>
            <person name="Bird C."/>
            <person name="Palmer S."/>
            <person name="Gehring I."/>
            <person name="Berger A."/>
            <person name="Dooley C.M."/>
            <person name="Ersan-Urun Z."/>
            <person name="Eser C."/>
            <person name="Geiger H."/>
            <person name="Geisler M."/>
            <person name="Karotki L."/>
            <person name="Kirn A."/>
            <person name="Konantz J."/>
            <person name="Konantz M."/>
            <person name="Oberlander M."/>
            <person name="Rudolph-Geiger S."/>
            <person name="Teucke M."/>
            <person name="Lanz C."/>
            <person name="Raddatz G."/>
            <person name="Osoegawa K."/>
            <person name="Zhu B."/>
            <person name="Rapp A."/>
            <person name="Widaa S."/>
            <person name="Langford C."/>
            <person name="Yang F."/>
            <person name="Schuster S.C."/>
            <person name="Carter N.P."/>
            <person name="Harrow J."/>
            <person name="Ning Z."/>
            <person name="Herrero J."/>
            <person name="Searle S.M."/>
            <person name="Enright A."/>
            <person name="Geisler R."/>
            <person name="Plasterk R.H."/>
            <person name="Lee C."/>
            <person name="Westerfield M."/>
            <person name="de Jong P.J."/>
            <person name="Zon L.I."/>
            <person name="Postlethwait J.H."/>
            <person name="Nusslein-Volhard C."/>
            <person name="Hubbard T.J."/>
            <person name="Roest Crollius H."/>
            <person name="Rogers J."/>
            <person name="Stemple D.L."/>
        </authorList>
    </citation>
    <scope>NUCLEOTIDE SEQUENCE [LARGE SCALE GENOMIC DNA]</scope>
</reference>
<sequence length="247" mass="28672">MQRSYYSTMDPEIRIVLVGKTGVGKSATGNTILGEKAFNSEARATSITKECSRESRMIDRKQVSIVDTPGLYDTHLSNEQVITEVVNCIRLATPGPHVFLLIIAIGRFTKEEKKTVELIQKVFGQQVHRHMMILFTRADDLEDRTLEDFIEEAPELREVIEACSGRFHMLNNREKRDRAQVDELLRKIVVMIKQNQNSYYNYHMFEMANELNNVRKTAKEKDQIIDELKRELRKIQKDTDKSFCCIL</sequence>
<reference evidence="8" key="4">
    <citation type="submission" date="2025-04" db="UniProtKB">
        <authorList>
            <consortium name="RefSeq"/>
        </authorList>
    </citation>
    <scope>IDENTIFICATION</scope>
</reference>
<dbReference type="PROSITE" id="PS51720">
    <property type="entry name" value="G_AIG1"/>
    <property type="match status" value="1"/>
</dbReference>
<dbReference type="InterPro" id="IPR006703">
    <property type="entry name" value="G_AIG1"/>
</dbReference>
<evidence type="ECO:0000313" key="8">
    <source>
        <dbReference type="RefSeq" id="NP_001070761.1"/>
    </source>
</evidence>
<feature type="domain" description="AIG1-type G" evidence="5">
    <location>
        <begin position="10"/>
        <end position="209"/>
    </location>
</feature>
<dbReference type="GO" id="GO:0003924">
    <property type="term" value="F:GTPase activity"/>
    <property type="evidence" value="ECO:0000318"/>
    <property type="project" value="GO_Central"/>
</dbReference>
<reference evidence="8" key="3">
    <citation type="journal article" date="2019" name="Sci. Rep.">
        <title>Rab33a and Rab33ba mediate the outgrowth of forebrain commissural axons in the zebrafish brain.</title>
        <authorList>
            <person name="Huang L."/>
            <person name="Urasaki A."/>
            <person name="Inagaki N."/>
        </authorList>
    </citation>
    <scope>NUCLEOTIDE SEQUENCE</scope>
</reference>
<dbReference type="KEGG" id="dre:768150"/>
<keyword evidence="3" id="KW-0342">GTP-binding</keyword>
<dbReference type="EMBL" id="BC124711">
    <property type="protein sequence ID" value="AAI24712.1"/>
    <property type="molecule type" value="mRNA"/>
</dbReference>
<dbReference type="InterPro" id="IPR027417">
    <property type="entry name" value="P-loop_NTPase"/>
</dbReference>
<dbReference type="CDD" id="cd01852">
    <property type="entry name" value="AIG1"/>
    <property type="match status" value="1"/>
</dbReference>
<organism evidence="6">
    <name type="scientific">Danio rerio</name>
    <name type="common">Zebrafish</name>
    <name type="synonym">Brachydanio rerio</name>
    <dbReference type="NCBI Taxonomy" id="7955"/>
    <lineage>
        <taxon>Eukaryota</taxon>
        <taxon>Metazoa</taxon>
        <taxon>Chordata</taxon>
        <taxon>Craniata</taxon>
        <taxon>Vertebrata</taxon>
        <taxon>Euteleostomi</taxon>
        <taxon>Actinopterygii</taxon>
        <taxon>Neopterygii</taxon>
        <taxon>Teleostei</taxon>
        <taxon>Ostariophysi</taxon>
        <taxon>Cypriniformes</taxon>
        <taxon>Danionidae</taxon>
        <taxon>Danioninae</taxon>
        <taxon>Danio</taxon>
    </lineage>
</organism>
<dbReference type="Gene3D" id="3.40.50.300">
    <property type="entry name" value="P-loop containing nucleotide triphosphate hydrolases"/>
    <property type="match status" value="1"/>
</dbReference>
<evidence type="ECO:0000259" key="5">
    <source>
        <dbReference type="PROSITE" id="PS51720"/>
    </source>
</evidence>
<dbReference type="Proteomes" id="UP000000437">
    <property type="component" value="Chromosome 1"/>
</dbReference>
<evidence type="ECO:0000256" key="4">
    <source>
        <dbReference type="SAM" id="Coils"/>
    </source>
</evidence>
<dbReference type="Pfam" id="PF04548">
    <property type="entry name" value="AIG1"/>
    <property type="match status" value="1"/>
</dbReference>
<keyword evidence="2" id="KW-0547">Nucleotide-binding</keyword>
<dbReference type="AGR" id="ZFIN:ZDB-GENE-061013-527"/>
<evidence type="ECO:0000313" key="6">
    <source>
        <dbReference type="EMBL" id="AAI24712.1"/>
    </source>
</evidence>
<dbReference type="AlphaFoldDB" id="Q08BI4"/>
<dbReference type="ZFIN" id="ZDB-GENE-061013-527">
    <property type="gene designation" value="zgc:153642"/>
</dbReference>
<evidence type="ECO:0000313" key="9">
    <source>
        <dbReference type="ZFIN" id="ZDB-GENE-061013-527"/>
    </source>
</evidence>
<evidence type="ECO:0000313" key="7">
    <source>
        <dbReference type="Proteomes" id="UP000000437"/>
    </source>
</evidence>